<dbReference type="EMBL" id="KB446559">
    <property type="protein sequence ID" value="EME81561.1"/>
    <property type="molecule type" value="Genomic_DNA"/>
</dbReference>
<organism evidence="2 3">
    <name type="scientific">Pseudocercospora fijiensis (strain CIRAD86)</name>
    <name type="common">Black leaf streak disease fungus</name>
    <name type="synonym">Mycosphaerella fijiensis</name>
    <dbReference type="NCBI Taxonomy" id="383855"/>
    <lineage>
        <taxon>Eukaryota</taxon>
        <taxon>Fungi</taxon>
        <taxon>Dikarya</taxon>
        <taxon>Ascomycota</taxon>
        <taxon>Pezizomycotina</taxon>
        <taxon>Dothideomycetes</taxon>
        <taxon>Dothideomycetidae</taxon>
        <taxon>Mycosphaerellales</taxon>
        <taxon>Mycosphaerellaceae</taxon>
        <taxon>Pseudocercospora</taxon>
    </lineage>
</organism>
<dbReference type="HOGENOM" id="CLU_829304_0_0_1"/>
<sequence>MARFPQTTSAHVYEDVFEDSADEDEQAQAHNPGYSPVILDWIDRFWEEDFDSPNPAHDQAIAFSAALTAQSTTGANFFRAREPEISPREIGLKDKQAVEHAQRYDPLALEARIRGVEIERRRVENSKPVVMKEEQPVRQKPAANAPAKVHEAITLAASRFCEDSEDAIRMLNTLAMQRPDLKLECALEKERWAARRSVAKRRAEKEEKGEVIPNSSIEGPKIMVYCQYIGISTRLVFLIILLFVSGGQANLDTIISSPLGVIVGCIFLGNSVAFNAITAAFVPGSGSGSQRRYVFQGSRTLPEHAFALPTWLGWAANIIGLEYTVFTTVLFVFPP</sequence>
<keyword evidence="1" id="KW-1133">Transmembrane helix</keyword>
<keyword evidence="3" id="KW-1185">Reference proteome</keyword>
<dbReference type="Proteomes" id="UP000016932">
    <property type="component" value="Unassembled WGS sequence"/>
</dbReference>
<evidence type="ECO:0000256" key="1">
    <source>
        <dbReference type="SAM" id="Phobius"/>
    </source>
</evidence>
<evidence type="ECO:0000313" key="3">
    <source>
        <dbReference type="Proteomes" id="UP000016932"/>
    </source>
</evidence>
<feature type="transmembrane region" description="Helical" evidence="1">
    <location>
        <begin position="311"/>
        <end position="333"/>
    </location>
</feature>
<accession>M3AAC5</accession>
<protein>
    <submittedName>
        <fullName evidence="2">Uncharacterized protein</fullName>
    </submittedName>
</protein>
<keyword evidence="1" id="KW-0812">Transmembrane</keyword>
<name>M3AAC5_PSEFD</name>
<reference evidence="2 3" key="1">
    <citation type="journal article" date="2012" name="PLoS Pathog.">
        <title>Diverse lifestyles and strategies of plant pathogenesis encoded in the genomes of eighteen Dothideomycetes fungi.</title>
        <authorList>
            <person name="Ohm R.A."/>
            <person name="Feau N."/>
            <person name="Henrissat B."/>
            <person name="Schoch C.L."/>
            <person name="Horwitz B.A."/>
            <person name="Barry K.W."/>
            <person name="Condon B.J."/>
            <person name="Copeland A.C."/>
            <person name="Dhillon B."/>
            <person name="Glaser F."/>
            <person name="Hesse C.N."/>
            <person name="Kosti I."/>
            <person name="LaButti K."/>
            <person name="Lindquist E.A."/>
            <person name="Lucas S."/>
            <person name="Salamov A.A."/>
            <person name="Bradshaw R.E."/>
            <person name="Ciuffetti L."/>
            <person name="Hamelin R.C."/>
            <person name="Kema G.H.J."/>
            <person name="Lawrence C."/>
            <person name="Scott J.A."/>
            <person name="Spatafora J.W."/>
            <person name="Turgeon B.G."/>
            <person name="de Wit P.J.G.M."/>
            <person name="Zhong S."/>
            <person name="Goodwin S.B."/>
            <person name="Grigoriev I.V."/>
        </authorList>
    </citation>
    <scope>NUCLEOTIDE SEQUENCE [LARGE SCALE GENOMIC DNA]</scope>
    <source>
        <strain evidence="2 3">CIRAD86</strain>
    </source>
</reference>
<proteinExistence type="predicted"/>
<dbReference type="KEGG" id="pfj:MYCFIDRAFT_78977"/>
<gene>
    <name evidence="2" type="ORF">MYCFIDRAFT_78977</name>
</gene>
<feature type="transmembrane region" description="Helical" evidence="1">
    <location>
        <begin position="259"/>
        <end position="282"/>
    </location>
</feature>
<keyword evidence="1" id="KW-0472">Membrane</keyword>
<dbReference type="OrthoDB" id="10549886at2759"/>
<dbReference type="RefSeq" id="XP_007927200.1">
    <property type="nucleotide sequence ID" value="XM_007929009.1"/>
</dbReference>
<dbReference type="VEuPathDB" id="FungiDB:MYCFIDRAFT_78977"/>
<dbReference type="GeneID" id="19341537"/>
<dbReference type="AlphaFoldDB" id="M3AAC5"/>
<feature type="transmembrane region" description="Helical" evidence="1">
    <location>
        <begin position="222"/>
        <end position="247"/>
    </location>
</feature>
<evidence type="ECO:0000313" key="2">
    <source>
        <dbReference type="EMBL" id="EME81561.1"/>
    </source>
</evidence>